<accession>A0A1E3QZI7</accession>
<evidence type="ECO:0000313" key="6">
    <source>
        <dbReference type="EMBL" id="ODQ82492.1"/>
    </source>
</evidence>
<reference evidence="7" key="1">
    <citation type="submission" date="2016-05" db="EMBL/GenBank/DDBJ databases">
        <title>Comparative genomics of biotechnologically important yeasts.</title>
        <authorList>
            <consortium name="DOE Joint Genome Institute"/>
            <person name="Riley R."/>
            <person name="Haridas S."/>
            <person name="Wolfe K.H."/>
            <person name="Lopes M.R."/>
            <person name="Hittinger C.T."/>
            <person name="Goker M."/>
            <person name="Salamov A."/>
            <person name="Wisecaver J."/>
            <person name="Long T.M."/>
            <person name="Aerts A.L."/>
            <person name="Barry K."/>
            <person name="Choi C."/>
            <person name="Clum A."/>
            <person name="Coughlan A.Y."/>
            <person name="Deshpande S."/>
            <person name="Douglass A.P."/>
            <person name="Hanson S.J."/>
            <person name="Klenk H.-P."/>
            <person name="Labutti K."/>
            <person name="Lapidus A."/>
            <person name="Lindquist E."/>
            <person name="Lipzen A."/>
            <person name="Meier-Kolthoff J.P."/>
            <person name="Ohm R.A."/>
            <person name="Otillar R.P."/>
            <person name="Pangilinan J."/>
            <person name="Peng Y."/>
            <person name="Rokas A."/>
            <person name="Rosa C.A."/>
            <person name="Scheuner C."/>
            <person name="Sibirny A.A."/>
            <person name="Slot J.C."/>
            <person name="Stielow J.B."/>
            <person name="Sun H."/>
            <person name="Kurtzman C.P."/>
            <person name="Blackwell M."/>
            <person name="Grigoriev I.V."/>
            <person name="Jeffries T.W."/>
        </authorList>
    </citation>
    <scope>NUCLEOTIDE SEQUENCE [LARGE SCALE GENOMIC DNA]</scope>
    <source>
        <strain evidence="7">NRRL Y-12698</strain>
    </source>
</reference>
<proteinExistence type="inferred from homology"/>
<evidence type="ECO:0000256" key="1">
    <source>
        <dbReference type="ARBA" id="ARBA00010126"/>
    </source>
</evidence>
<keyword evidence="2" id="KW-0175">Coiled coil</keyword>
<evidence type="ECO:0000256" key="2">
    <source>
        <dbReference type="ARBA" id="ARBA00023054"/>
    </source>
</evidence>
<keyword evidence="4" id="KW-1133">Transmembrane helix</keyword>
<protein>
    <recommendedName>
        <fullName evidence="5">Nuclear speckle splicing regulatory protein 1 N-terminal domain-containing protein</fullName>
    </recommendedName>
</protein>
<comment type="similarity">
    <text evidence="1">Belongs to the NSRP1 family.</text>
</comment>
<gene>
    <name evidence="6" type="ORF">BABINDRAFT_72882</name>
</gene>
<feature type="region of interest" description="Disordered" evidence="3">
    <location>
        <begin position="210"/>
        <end position="236"/>
    </location>
</feature>
<evidence type="ECO:0000313" key="7">
    <source>
        <dbReference type="Proteomes" id="UP000094336"/>
    </source>
</evidence>
<dbReference type="EMBL" id="KV454426">
    <property type="protein sequence ID" value="ODQ82492.1"/>
    <property type="molecule type" value="Genomic_DNA"/>
</dbReference>
<name>A0A1E3QZI7_9ASCO</name>
<feature type="domain" description="Nuclear speckle splicing regulatory protein 1 N-terminal" evidence="5">
    <location>
        <begin position="80"/>
        <end position="167"/>
    </location>
</feature>
<dbReference type="InterPro" id="IPR018612">
    <property type="entry name" value="NSRP1_N"/>
</dbReference>
<feature type="compositionally biased region" description="Acidic residues" evidence="3">
    <location>
        <begin position="217"/>
        <end position="227"/>
    </location>
</feature>
<sequence length="277" mass="31845">MMDWQIIFLPNGLIYAGLKSCITYFLFFRQSLQPNMSRISKNVFSYSDEEDQEDDRETSLMAARKQAEERVRKMEDEEDYEAMFSAPVQPKPVEKPPVNAASSRYIEKLLQAKQRRETDRVLLINKKQGLVRAQEEVSGQYKDKEIFVSKSYQKAQKEAQSLVEEETVLSRPVFLSNLALNRAESATQTVPKVKVLAAKEEVPKEVKKPMPKFTYSSEEESEEEPEPEALSAGMNVNPAKQPEVLVVDLRDVKSEAELSVFRERYFFRKKAENSLVG</sequence>
<evidence type="ECO:0000259" key="5">
    <source>
        <dbReference type="Pfam" id="PF09745"/>
    </source>
</evidence>
<dbReference type="GO" id="GO:0000381">
    <property type="term" value="P:regulation of alternative mRNA splicing, via spliceosome"/>
    <property type="evidence" value="ECO:0007669"/>
    <property type="project" value="InterPro"/>
</dbReference>
<dbReference type="GeneID" id="30150449"/>
<feature type="transmembrane region" description="Helical" evidence="4">
    <location>
        <begin position="6"/>
        <end position="28"/>
    </location>
</feature>
<dbReference type="RefSeq" id="XP_018987820.1">
    <property type="nucleotide sequence ID" value="XM_019132596.1"/>
</dbReference>
<keyword evidence="4" id="KW-0472">Membrane</keyword>
<organism evidence="6 7">
    <name type="scientific">Babjeviella inositovora NRRL Y-12698</name>
    <dbReference type="NCBI Taxonomy" id="984486"/>
    <lineage>
        <taxon>Eukaryota</taxon>
        <taxon>Fungi</taxon>
        <taxon>Dikarya</taxon>
        <taxon>Ascomycota</taxon>
        <taxon>Saccharomycotina</taxon>
        <taxon>Pichiomycetes</taxon>
        <taxon>Serinales incertae sedis</taxon>
        <taxon>Babjeviella</taxon>
    </lineage>
</organism>
<evidence type="ECO:0000256" key="3">
    <source>
        <dbReference type="SAM" id="MobiDB-lite"/>
    </source>
</evidence>
<evidence type="ECO:0000256" key="4">
    <source>
        <dbReference type="SAM" id="Phobius"/>
    </source>
</evidence>
<dbReference type="AlphaFoldDB" id="A0A1E3QZI7"/>
<dbReference type="Proteomes" id="UP000094336">
    <property type="component" value="Unassembled WGS sequence"/>
</dbReference>
<keyword evidence="7" id="KW-1185">Reference proteome</keyword>
<keyword evidence="4" id="KW-0812">Transmembrane</keyword>
<dbReference type="Pfam" id="PF09745">
    <property type="entry name" value="NSRP1_N"/>
    <property type="match status" value="1"/>
</dbReference>